<evidence type="ECO:0000313" key="2">
    <source>
        <dbReference type="Proteomes" id="UP001301958"/>
    </source>
</evidence>
<keyword evidence="2" id="KW-1185">Reference proteome</keyword>
<reference evidence="1" key="2">
    <citation type="submission" date="2023-05" db="EMBL/GenBank/DDBJ databases">
        <authorList>
            <consortium name="Lawrence Berkeley National Laboratory"/>
            <person name="Steindorff A."/>
            <person name="Hensen N."/>
            <person name="Bonometti L."/>
            <person name="Westerberg I."/>
            <person name="Brannstrom I.O."/>
            <person name="Guillou S."/>
            <person name="Cros-Aarteil S."/>
            <person name="Calhoun S."/>
            <person name="Haridas S."/>
            <person name="Kuo A."/>
            <person name="Mondo S."/>
            <person name="Pangilinan J."/>
            <person name="Riley R."/>
            <person name="Labutti K."/>
            <person name="Andreopoulos B."/>
            <person name="Lipzen A."/>
            <person name="Chen C."/>
            <person name="Yanf M."/>
            <person name="Daum C."/>
            <person name="Ng V."/>
            <person name="Clum A."/>
            <person name="Ohm R."/>
            <person name="Martin F."/>
            <person name="Silar P."/>
            <person name="Natvig D."/>
            <person name="Lalanne C."/>
            <person name="Gautier V."/>
            <person name="Ament-Velasquez S.L."/>
            <person name="Kruys A."/>
            <person name="Hutchinson M.I."/>
            <person name="Powell A.J."/>
            <person name="Barry K."/>
            <person name="Miller A.N."/>
            <person name="Grigoriev I.V."/>
            <person name="Debuchy R."/>
            <person name="Gladieux P."/>
            <person name="Thoren M.H."/>
            <person name="Johannesson H."/>
        </authorList>
    </citation>
    <scope>NUCLEOTIDE SEQUENCE</scope>
    <source>
        <strain evidence="1">CBS 990.96</strain>
    </source>
</reference>
<accession>A0AAN7BHU9</accession>
<gene>
    <name evidence="1" type="ORF">QBC38DRAFT_459100</name>
</gene>
<evidence type="ECO:0000313" key="1">
    <source>
        <dbReference type="EMBL" id="KAK4223689.1"/>
    </source>
</evidence>
<dbReference type="Proteomes" id="UP001301958">
    <property type="component" value="Unassembled WGS sequence"/>
</dbReference>
<dbReference type="AlphaFoldDB" id="A0AAN7BHU9"/>
<organism evidence="1 2">
    <name type="scientific">Podospora fimiseda</name>
    <dbReference type="NCBI Taxonomy" id="252190"/>
    <lineage>
        <taxon>Eukaryota</taxon>
        <taxon>Fungi</taxon>
        <taxon>Dikarya</taxon>
        <taxon>Ascomycota</taxon>
        <taxon>Pezizomycotina</taxon>
        <taxon>Sordariomycetes</taxon>
        <taxon>Sordariomycetidae</taxon>
        <taxon>Sordariales</taxon>
        <taxon>Podosporaceae</taxon>
        <taxon>Podospora</taxon>
    </lineage>
</organism>
<comment type="caution">
    <text evidence="1">The sequence shown here is derived from an EMBL/GenBank/DDBJ whole genome shotgun (WGS) entry which is preliminary data.</text>
</comment>
<proteinExistence type="predicted"/>
<reference evidence="1" key="1">
    <citation type="journal article" date="2023" name="Mol. Phylogenet. Evol.">
        <title>Genome-scale phylogeny and comparative genomics of the fungal order Sordariales.</title>
        <authorList>
            <person name="Hensen N."/>
            <person name="Bonometti L."/>
            <person name="Westerberg I."/>
            <person name="Brannstrom I.O."/>
            <person name="Guillou S."/>
            <person name="Cros-Aarteil S."/>
            <person name="Calhoun S."/>
            <person name="Haridas S."/>
            <person name="Kuo A."/>
            <person name="Mondo S."/>
            <person name="Pangilinan J."/>
            <person name="Riley R."/>
            <person name="LaButti K."/>
            <person name="Andreopoulos B."/>
            <person name="Lipzen A."/>
            <person name="Chen C."/>
            <person name="Yan M."/>
            <person name="Daum C."/>
            <person name="Ng V."/>
            <person name="Clum A."/>
            <person name="Steindorff A."/>
            <person name="Ohm R.A."/>
            <person name="Martin F."/>
            <person name="Silar P."/>
            <person name="Natvig D.O."/>
            <person name="Lalanne C."/>
            <person name="Gautier V."/>
            <person name="Ament-Velasquez S.L."/>
            <person name="Kruys A."/>
            <person name="Hutchinson M.I."/>
            <person name="Powell A.J."/>
            <person name="Barry K."/>
            <person name="Miller A.N."/>
            <person name="Grigoriev I.V."/>
            <person name="Debuchy R."/>
            <person name="Gladieux P."/>
            <person name="Hiltunen Thoren M."/>
            <person name="Johannesson H."/>
        </authorList>
    </citation>
    <scope>NUCLEOTIDE SEQUENCE</scope>
    <source>
        <strain evidence="1">CBS 990.96</strain>
    </source>
</reference>
<sequence length="222" mass="25050">MDPADLDIYVRSMKEVPAQIFCHALKNMLSIDLTLETYAQIIDGLPTVDIAYNCRSPGLFSDDHPIEDHQELCPGAVERAQPFMEGLDMSILTFNPKLLRSYSRAPISSRPFFLRLVELIASVLHEIGALLFQLNLRLHQGDVDAVTKWTAEPGDEELLRPTLLNHMLYMDHDVYPSGVADMVGFWAEDRIIGGVTVFDRRSEEAGAFPNIYLLSNRVRTTD</sequence>
<protein>
    <submittedName>
        <fullName evidence="1">Uncharacterized protein</fullName>
    </submittedName>
</protein>
<dbReference type="EMBL" id="MU865418">
    <property type="protein sequence ID" value="KAK4223689.1"/>
    <property type="molecule type" value="Genomic_DNA"/>
</dbReference>
<name>A0AAN7BHU9_9PEZI</name>